<evidence type="ECO:0000256" key="6">
    <source>
        <dbReference type="ARBA" id="ARBA00022917"/>
    </source>
</evidence>
<comment type="subunit">
    <text evidence="2 10">Heterotrimer of A, B and C subunits.</text>
</comment>
<dbReference type="PANTHER" id="PTHR11659:SF0">
    <property type="entry name" value="GLUTAMYL-TRNA(GLN) AMIDOTRANSFERASE SUBUNIT B, MITOCHONDRIAL"/>
    <property type="match status" value="1"/>
</dbReference>
<dbReference type="PROSITE" id="PS01234">
    <property type="entry name" value="GATB"/>
    <property type="match status" value="1"/>
</dbReference>
<dbReference type="Pfam" id="PF02934">
    <property type="entry name" value="GatB_N"/>
    <property type="match status" value="1"/>
</dbReference>
<comment type="function">
    <text evidence="7 10">Allows the formation of correctly charged Asn-tRNA(Asn) or Gln-tRNA(Gln) through the transamidation of misacylated Asp-tRNA(Asn) or Glu-tRNA(Gln) in organisms which lack either or both of asparaginyl-tRNA or glutaminyl-tRNA synthetases. The reaction takes place in the presence of glutamine and ATP through an activated phospho-Asp-tRNA(Asn) or phospho-Glu-tRNA(Gln).</text>
</comment>
<evidence type="ECO:0000259" key="11">
    <source>
        <dbReference type="SMART" id="SM00845"/>
    </source>
</evidence>
<evidence type="ECO:0000256" key="9">
    <source>
        <dbReference type="ARBA" id="ARBA00047913"/>
    </source>
</evidence>
<feature type="domain" description="Asn/Gln amidotransferase" evidence="11">
    <location>
        <begin position="326"/>
        <end position="474"/>
    </location>
</feature>
<dbReference type="Proteomes" id="UP000232229">
    <property type="component" value="Chromosome"/>
</dbReference>
<dbReference type="SUPFAM" id="SSF55931">
    <property type="entry name" value="Glutamine synthetase/guanido kinase"/>
    <property type="match status" value="1"/>
</dbReference>
<comment type="catalytic activity">
    <reaction evidence="8 10">
        <text>L-aspartyl-tRNA(Asn) + L-glutamine + ATP + H2O = L-asparaginyl-tRNA(Asn) + L-glutamate + ADP + phosphate + 2 H(+)</text>
        <dbReference type="Rhea" id="RHEA:14513"/>
        <dbReference type="Rhea" id="RHEA-COMP:9674"/>
        <dbReference type="Rhea" id="RHEA-COMP:9677"/>
        <dbReference type="ChEBI" id="CHEBI:15377"/>
        <dbReference type="ChEBI" id="CHEBI:15378"/>
        <dbReference type="ChEBI" id="CHEBI:29985"/>
        <dbReference type="ChEBI" id="CHEBI:30616"/>
        <dbReference type="ChEBI" id="CHEBI:43474"/>
        <dbReference type="ChEBI" id="CHEBI:58359"/>
        <dbReference type="ChEBI" id="CHEBI:78515"/>
        <dbReference type="ChEBI" id="CHEBI:78516"/>
        <dbReference type="ChEBI" id="CHEBI:456216"/>
    </reaction>
</comment>
<evidence type="ECO:0000313" key="13">
    <source>
        <dbReference type="Proteomes" id="UP000232229"/>
    </source>
</evidence>
<dbReference type="GO" id="GO:0070681">
    <property type="term" value="P:glutaminyl-tRNAGln biosynthesis via transamidation"/>
    <property type="evidence" value="ECO:0007669"/>
    <property type="project" value="TreeGrafter"/>
</dbReference>
<dbReference type="InterPro" id="IPR023168">
    <property type="entry name" value="GatB_Yqey_C_2"/>
</dbReference>
<evidence type="ECO:0000313" key="12">
    <source>
        <dbReference type="EMBL" id="ASZ08921.1"/>
    </source>
</evidence>
<dbReference type="RefSeq" id="WP_027875703.1">
    <property type="nucleotide sequence ID" value="NZ_CP023173.1"/>
</dbReference>
<dbReference type="NCBIfam" id="TIGR00133">
    <property type="entry name" value="gatB"/>
    <property type="match status" value="1"/>
</dbReference>
<dbReference type="HAMAP" id="MF_00121">
    <property type="entry name" value="GatB"/>
    <property type="match status" value="1"/>
</dbReference>
<dbReference type="AlphaFoldDB" id="A0A249SN49"/>
<evidence type="ECO:0000256" key="3">
    <source>
        <dbReference type="ARBA" id="ARBA00022598"/>
    </source>
</evidence>
<dbReference type="Gene3D" id="1.10.150.380">
    <property type="entry name" value="GatB domain, N-terminal subdomain"/>
    <property type="match status" value="1"/>
</dbReference>
<dbReference type="InterPro" id="IPR018027">
    <property type="entry name" value="Asn/Gln_amidotransferase"/>
</dbReference>
<keyword evidence="6 10" id="KW-0648">Protein biosynthesis</keyword>
<name>A0A249SN49_9MOLU</name>
<gene>
    <name evidence="10" type="primary">gatB</name>
    <name evidence="12" type="ORF">CK556_00885</name>
</gene>
<dbReference type="InterPro" id="IPR003789">
    <property type="entry name" value="Asn/Gln_tRNA_amidoTrase-B-like"/>
</dbReference>
<dbReference type="InterPro" id="IPR004413">
    <property type="entry name" value="GatB"/>
</dbReference>
<dbReference type="SUPFAM" id="SSF89095">
    <property type="entry name" value="GatB/YqeY motif"/>
    <property type="match status" value="1"/>
</dbReference>
<keyword evidence="3 10" id="KW-0436">Ligase</keyword>
<dbReference type="Pfam" id="PF02637">
    <property type="entry name" value="GatB_Yqey"/>
    <property type="match status" value="1"/>
</dbReference>
<organism evidence="12 13">
    <name type="scientific">Mesoplasma chauliocola</name>
    <dbReference type="NCBI Taxonomy" id="216427"/>
    <lineage>
        <taxon>Bacteria</taxon>
        <taxon>Bacillati</taxon>
        <taxon>Mycoplasmatota</taxon>
        <taxon>Mollicutes</taxon>
        <taxon>Entomoplasmatales</taxon>
        <taxon>Entomoplasmataceae</taxon>
        <taxon>Mesoplasma</taxon>
    </lineage>
</organism>
<evidence type="ECO:0000256" key="2">
    <source>
        <dbReference type="ARBA" id="ARBA00011123"/>
    </source>
</evidence>
<dbReference type="InterPro" id="IPR014746">
    <property type="entry name" value="Gln_synth/guanido_kin_cat_dom"/>
</dbReference>
<proteinExistence type="inferred from homology"/>
<evidence type="ECO:0000256" key="4">
    <source>
        <dbReference type="ARBA" id="ARBA00022741"/>
    </source>
</evidence>
<keyword evidence="12" id="KW-0808">Transferase</keyword>
<reference evidence="12 13" key="1">
    <citation type="submission" date="2017-08" db="EMBL/GenBank/DDBJ databases">
        <title>Complete Genome Sequence of Mesoplasma chauliocola.</title>
        <authorList>
            <person name="Knight T.F.Jr."/>
            <person name="Citino T."/>
        </authorList>
    </citation>
    <scope>NUCLEOTIDE SEQUENCE [LARGE SCALE GENOMIC DNA]</scope>
    <source>
        <strain evidence="12 13">CHPA-2</strain>
    </source>
</reference>
<comment type="catalytic activity">
    <reaction evidence="9 10">
        <text>L-glutamyl-tRNA(Gln) + L-glutamine + ATP + H2O = L-glutaminyl-tRNA(Gln) + L-glutamate + ADP + phosphate + H(+)</text>
        <dbReference type="Rhea" id="RHEA:17521"/>
        <dbReference type="Rhea" id="RHEA-COMP:9681"/>
        <dbReference type="Rhea" id="RHEA-COMP:9684"/>
        <dbReference type="ChEBI" id="CHEBI:15377"/>
        <dbReference type="ChEBI" id="CHEBI:15378"/>
        <dbReference type="ChEBI" id="CHEBI:29985"/>
        <dbReference type="ChEBI" id="CHEBI:30616"/>
        <dbReference type="ChEBI" id="CHEBI:43474"/>
        <dbReference type="ChEBI" id="CHEBI:58359"/>
        <dbReference type="ChEBI" id="CHEBI:78520"/>
        <dbReference type="ChEBI" id="CHEBI:78521"/>
        <dbReference type="ChEBI" id="CHEBI:456216"/>
    </reaction>
</comment>
<comment type="similarity">
    <text evidence="1 10">Belongs to the GatB/GatE family. GatB subfamily.</text>
</comment>
<dbReference type="NCBIfam" id="NF004012">
    <property type="entry name" value="PRK05477.1-2"/>
    <property type="match status" value="1"/>
</dbReference>
<sequence>MKNFEIIIGIENHVELKTKTKMFSSAPVSYGKTPNTNVNETDMAYPGSLPTVNKKGVELAIRTCNALNMEIDTLVKFDRKNYFYPDLTKGYQITQQYNPIGKNGKLNINVNGVRKEVDIERLHIEEDTAKQIHKEDLTYIDYNRAGTGLIEIVTRPVLRSADEACAYVEKLREVLLFLKVSDVKMNEGSLRTDVNISIRPFGATEFSNKVEVKNLNSISNIKKAIEFEVERQTKLMLNNEVIIQETRRFDDTTNSTVSMRSKSDALDYKYFREPNIMPIQLDQKWVDECIVNSPELADIKRSKYVEKLKISTTDANIILSSIEMSEFFEQVIKFTNNFTKVANILISDIQSYLNNENITIDKLVLKPKHLAEMINLVDENVISSKHTKTILPIIMKDNSKSVLQIVEELNIKMISDVAQITNLLQPVIEANLELLEQYNERPERVTKTIMGQLMKITGGNVNPEAGMEIIIKLVEQKVK</sequence>
<dbReference type="InterPro" id="IPR017959">
    <property type="entry name" value="Asn/Gln-tRNA_amidoTrfase_suB/E"/>
</dbReference>
<dbReference type="InterPro" id="IPR017958">
    <property type="entry name" value="Gln-tRNA_amidoTrfase_suB_CS"/>
</dbReference>
<protein>
    <recommendedName>
        <fullName evidence="10">Aspartyl/glutamyl-tRNA(Asn/Gln) amidotransferase subunit B</fullName>
        <shortName evidence="10">Asp/Glu-ADT subunit B</shortName>
        <ecNumber evidence="10">6.3.5.-</ecNumber>
    </recommendedName>
</protein>
<dbReference type="GO" id="GO:0005524">
    <property type="term" value="F:ATP binding"/>
    <property type="evidence" value="ECO:0007669"/>
    <property type="project" value="UniProtKB-KW"/>
</dbReference>
<dbReference type="InterPro" id="IPR006075">
    <property type="entry name" value="Asn/Gln-tRNA_Trfase_suB/E_cat"/>
</dbReference>
<dbReference type="GO" id="GO:0050566">
    <property type="term" value="F:asparaginyl-tRNA synthase (glutamine-hydrolyzing) activity"/>
    <property type="evidence" value="ECO:0007669"/>
    <property type="project" value="RHEA"/>
</dbReference>
<dbReference type="GO" id="GO:0016740">
    <property type="term" value="F:transferase activity"/>
    <property type="evidence" value="ECO:0007669"/>
    <property type="project" value="UniProtKB-KW"/>
</dbReference>
<dbReference type="EC" id="6.3.5.-" evidence="10"/>
<dbReference type="Gene3D" id="1.10.10.410">
    <property type="match status" value="1"/>
</dbReference>
<evidence type="ECO:0000256" key="10">
    <source>
        <dbReference type="HAMAP-Rule" id="MF_00121"/>
    </source>
</evidence>
<evidence type="ECO:0000256" key="7">
    <source>
        <dbReference type="ARBA" id="ARBA00024799"/>
    </source>
</evidence>
<keyword evidence="13" id="KW-1185">Reference proteome</keyword>
<keyword evidence="5 10" id="KW-0067">ATP-binding</keyword>
<dbReference type="NCBIfam" id="NF004014">
    <property type="entry name" value="PRK05477.1-4"/>
    <property type="match status" value="1"/>
</dbReference>
<accession>A0A249SN49</accession>
<evidence type="ECO:0000256" key="5">
    <source>
        <dbReference type="ARBA" id="ARBA00022840"/>
    </source>
</evidence>
<evidence type="ECO:0000256" key="8">
    <source>
        <dbReference type="ARBA" id="ARBA00047380"/>
    </source>
</evidence>
<dbReference type="EMBL" id="CP023173">
    <property type="protein sequence ID" value="ASZ08921.1"/>
    <property type="molecule type" value="Genomic_DNA"/>
</dbReference>
<dbReference type="STRING" id="1336232.GCA_000518825_00442"/>
<dbReference type="KEGG" id="mchc:CK556_00885"/>
<evidence type="ECO:0000256" key="1">
    <source>
        <dbReference type="ARBA" id="ARBA00005306"/>
    </source>
</evidence>
<keyword evidence="4 10" id="KW-0547">Nucleotide-binding</keyword>
<dbReference type="PANTHER" id="PTHR11659">
    <property type="entry name" value="GLUTAMYL-TRNA GLN AMIDOTRANSFERASE SUBUNIT B MITOCHONDRIAL AND PROKARYOTIC PET112-RELATED"/>
    <property type="match status" value="1"/>
</dbReference>
<dbReference type="GO" id="GO:0006412">
    <property type="term" value="P:translation"/>
    <property type="evidence" value="ECO:0007669"/>
    <property type="project" value="UniProtKB-UniRule"/>
</dbReference>
<dbReference type="GO" id="GO:0050567">
    <property type="term" value="F:glutaminyl-tRNA synthase (glutamine-hydrolyzing) activity"/>
    <property type="evidence" value="ECO:0007669"/>
    <property type="project" value="UniProtKB-UniRule"/>
</dbReference>
<dbReference type="InterPro" id="IPR042114">
    <property type="entry name" value="GatB_C_1"/>
</dbReference>
<dbReference type="SMART" id="SM00845">
    <property type="entry name" value="GatB_Yqey"/>
    <property type="match status" value="1"/>
</dbReference>